<accession>A0A0M3IFL2</accession>
<reference evidence="2" key="1">
    <citation type="submission" date="2017-02" db="UniProtKB">
        <authorList>
            <consortium name="WormBaseParasite"/>
        </authorList>
    </citation>
    <scope>IDENTIFICATION</scope>
</reference>
<evidence type="ECO:0000313" key="2">
    <source>
        <dbReference type="WBParaSite" id="ALUE_0001700601-mRNA-1"/>
    </source>
</evidence>
<dbReference type="WBParaSite" id="ALUE_0001700601-mRNA-1">
    <property type="protein sequence ID" value="ALUE_0001700601-mRNA-1"/>
    <property type="gene ID" value="ALUE_0001700601"/>
</dbReference>
<organism evidence="1 2">
    <name type="scientific">Ascaris lumbricoides</name>
    <name type="common">Giant roundworm</name>
    <dbReference type="NCBI Taxonomy" id="6252"/>
    <lineage>
        <taxon>Eukaryota</taxon>
        <taxon>Metazoa</taxon>
        <taxon>Ecdysozoa</taxon>
        <taxon>Nematoda</taxon>
        <taxon>Chromadorea</taxon>
        <taxon>Rhabditida</taxon>
        <taxon>Spirurina</taxon>
        <taxon>Ascaridomorpha</taxon>
        <taxon>Ascaridoidea</taxon>
        <taxon>Ascarididae</taxon>
        <taxon>Ascaris</taxon>
    </lineage>
</organism>
<proteinExistence type="predicted"/>
<name>A0A0M3IFL2_ASCLU</name>
<dbReference type="Proteomes" id="UP000036681">
    <property type="component" value="Unplaced"/>
</dbReference>
<sequence>MQIIEQRLTKCVLIFCDHFAKLYELCPSRIIILHYTIIERLSQL</sequence>
<dbReference type="AlphaFoldDB" id="A0A0M3IFL2"/>
<evidence type="ECO:0000313" key="1">
    <source>
        <dbReference type="Proteomes" id="UP000036681"/>
    </source>
</evidence>
<keyword evidence="1" id="KW-1185">Reference proteome</keyword>
<protein>
    <submittedName>
        <fullName evidence="2">Uncharacterized protein</fullName>
    </submittedName>
</protein>